<evidence type="ECO:0000313" key="3">
    <source>
        <dbReference type="EMBL" id="AZG47017.1"/>
    </source>
</evidence>
<organism evidence="3 4">
    <name type="scientific">Gordonia insulae</name>
    <dbReference type="NCBI Taxonomy" id="2420509"/>
    <lineage>
        <taxon>Bacteria</taxon>
        <taxon>Bacillati</taxon>
        <taxon>Actinomycetota</taxon>
        <taxon>Actinomycetes</taxon>
        <taxon>Mycobacteriales</taxon>
        <taxon>Gordoniaceae</taxon>
        <taxon>Gordonia</taxon>
    </lineage>
</organism>
<name>A0A3G8JPK5_9ACTN</name>
<keyword evidence="2" id="KW-0812">Transmembrane</keyword>
<evidence type="ECO:0000256" key="2">
    <source>
        <dbReference type="SAM" id="Phobius"/>
    </source>
</evidence>
<accession>A0A3G8JPK5</accession>
<evidence type="ECO:0000313" key="4">
    <source>
        <dbReference type="Proteomes" id="UP000271469"/>
    </source>
</evidence>
<keyword evidence="2" id="KW-1133">Transmembrane helix</keyword>
<dbReference type="EMBL" id="CP033972">
    <property type="protein sequence ID" value="AZG47017.1"/>
    <property type="molecule type" value="Genomic_DNA"/>
</dbReference>
<proteinExistence type="predicted"/>
<keyword evidence="4" id="KW-1185">Reference proteome</keyword>
<feature type="transmembrane region" description="Helical" evidence="2">
    <location>
        <begin position="160"/>
        <end position="183"/>
    </location>
</feature>
<keyword evidence="2" id="KW-0472">Membrane</keyword>
<reference evidence="3 4" key="1">
    <citation type="submission" date="2018-11" db="EMBL/GenBank/DDBJ databases">
        <title>Gordonia insulae sp. nov., isolated from an island soil.</title>
        <authorList>
            <person name="Kim Y.S."/>
            <person name="Kim S.B."/>
        </authorList>
    </citation>
    <scope>NUCLEOTIDE SEQUENCE [LARGE SCALE GENOMIC DNA]</scope>
    <source>
        <strain evidence="3 4">MMS17-SY073</strain>
    </source>
</reference>
<dbReference type="AlphaFoldDB" id="A0A3G8JPK5"/>
<sequence length="296" mass="30109">MTITPFVVATDSADQTEYQSYAELDPDHRGSRSGGQKWESGAMIPPGADDPENAASRYPQPPYPVDLLADLHAGVLPPDVADHIRAHLADDPQAQSVLDALDRTVAQLSGAPVASVPVPSAVVARTAQTLDSIRSEVSSTGDGTVAALPTPSDRARRNRWFAAGGIAAAAAVVAAVAISISVVRTPSTDPPVQAQPSASGTIGDLAPGERVALLSVLGRNDVAPFPSEAALRRCLAANGVAADTVILGTGPVTVRDRQAVVILLGTGVAGRFDALVVGPDCATGNPATISRSLIGG</sequence>
<protein>
    <submittedName>
        <fullName evidence="3">Anti-sigma-M factor RsmA</fullName>
    </submittedName>
</protein>
<dbReference type="Proteomes" id="UP000271469">
    <property type="component" value="Chromosome"/>
</dbReference>
<gene>
    <name evidence="3" type="primary">rsmA</name>
    <name evidence="3" type="ORF">D7316_03622</name>
</gene>
<evidence type="ECO:0000256" key="1">
    <source>
        <dbReference type="SAM" id="MobiDB-lite"/>
    </source>
</evidence>
<dbReference type="KEGG" id="gom:D7316_03622"/>
<feature type="region of interest" description="Disordered" evidence="1">
    <location>
        <begin position="23"/>
        <end position="61"/>
    </location>
</feature>